<dbReference type="SUPFAM" id="SSF48452">
    <property type="entry name" value="TPR-like"/>
    <property type="match status" value="2"/>
</dbReference>
<evidence type="ECO:0000256" key="1">
    <source>
        <dbReference type="SAM" id="MobiDB-lite"/>
    </source>
</evidence>
<dbReference type="EMBL" id="JACAZI010000006">
    <property type="protein sequence ID" value="KAF7357867.1"/>
    <property type="molecule type" value="Genomic_DNA"/>
</dbReference>
<evidence type="ECO:0000313" key="2">
    <source>
        <dbReference type="EMBL" id="KAF7357867.1"/>
    </source>
</evidence>
<gene>
    <name evidence="2" type="ORF">MVEN_00832900</name>
</gene>
<dbReference type="InterPro" id="IPR059179">
    <property type="entry name" value="MLKL-like_MCAfunc"/>
</dbReference>
<organism evidence="2 3">
    <name type="scientific">Mycena venus</name>
    <dbReference type="NCBI Taxonomy" id="2733690"/>
    <lineage>
        <taxon>Eukaryota</taxon>
        <taxon>Fungi</taxon>
        <taxon>Dikarya</taxon>
        <taxon>Basidiomycota</taxon>
        <taxon>Agaricomycotina</taxon>
        <taxon>Agaricomycetes</taxon>
        <taxon>Agaricomycetidae</taxon>
        <taxon>Agaricales</taxon>
        <taxon>Marasmiineae</taxon>
        <taxon>Mycenaceae</taxon>
        <taxon>Mycena</taxon>
    </lineage>
</organism>
<dbReference type="OrthoDB" id="2978551at2759"/>
<dbReference type="AlphaFoldDB" id="A0A8H7D3B4"/>
<feature type="region of interest" description="Disordered" evidence="1">
    <location>
        <begin position="970"/>
        <end position="989"/>
    </location>
</feature>
<feature type="compositionally biased region" description="Acidic residues" evidence="1">
    <location>
        <begin position="970"/>
        <end position="986"/>
    </location>
</feature>
<keyword evidence="3" id="KW-1185">Reference proteome</keyword>
<comment type="caution">
    <text evidence="2">The sequence shown here is derived from an EMBL/GenBank/DDBJ whole genome shotgun (WGS) entry which is preliminary data.</text>
</comment>
<accession>A0A8H7D3B4</accession>
<protein>
    <submittedName>
        <fullName evidence="2">Tetratricopeptide repeat family</fullName>
    </submittedName>
</protein>
<sequence length="1083" mass="121479">MDPVTVTTTLITLASFIKDLIEVGQSIKSSIEKVGENRRRIRELTNDVLRTLADLASLTRGQEDTFQAPALLSALANLKADMLYVLSISQNISPVRHPGFRRVSSQIKVWIKRDDLEKKIGRLKEHVNKCYLQFTVFSAARIERTTVRVEQTLIVNNVENQVKLRRLEGMMARVLLETQFGQNVVNKTMEIIASEGTHQSLESQYISAQTRSLMDSLQKCLTGGNLVLQEPLSDPNKPFQLVSLQSTPLNTLQQILGAVMKLSVRFQGQLQFQFALLASQESLDLWNHISESLPEVDNRIGQLLALIVHARNLSETGQRMTALSIAQNAAAISRPMADEVYSTSRIDSLSDEDQFKLVETRNALFILAKVLSSVEQHLESYTVFREGFRAVLRFTVSTCPPIATDIDSFLNQICKVAEEGTFSLGMLADCVILFRDLARMYPQASFQFLQLFYAYVYLSQHNTLPDSGSALEDLRLFIEPAKDHPAPKLDITMRVDFSTLGIVTEDAVRAYYTHPSHTFDLLMRNIFVTHFKQAVQVLQETVEELSLKSDIIPWALYTVVDIVPLVSKTESITLLQIMTKKIPHLGTILAHWRHDFRWLFDFILIPIFVHLWSAGLLDDALAEWDGVIAYFRSCSNADAEVNARQWQFQLSQPFVLCDMGKIPSAIAIIQQTDMILQDWVCSLLRCLIRTRILRRTGRNQEALQMLKRERTRYWPDEGQVFNPYLCFLPAELAAVWDIVGRPDIALKEAERAVATCRRKVDDTDVEAQKCTLVHALTTFSNSLAAVGRNDEALAVVQDAVAIYTQNAEDMWEGLVNLLTIRKEELGANAFHSLSLRLATFGRQKEALINANKATELYRELVALAPRHLPTLASSLRNLASILSNIGRGAEVLSACQEAVRIMRNVVDSEPYFFSILAETLDQLANYLKQKGDDGAAAAAAEGAEEARGRFADLPPQPDYLFEKVEMEWEDDEEADEGWETASEGDDSEYHDALDTATDVEVVVSETDLIIPECPPVSTSLAPTLEQALTDAVIPAKSSLAGIFCTPLEVRVNMNMSVRTTPMDISWWLLTGALFAALVWSRLA</sequence>
<dbReference type="InterPro" id="IPR011990">
    <property type="entry name" value="TPR-like_helical_dom_sf"/>
</dbReference>
<proteinExistence type="predicted"/>
<evidence type="ECO:0000313" key="3">
    <source>
        <dbReference type="Proteomes" id="UP000620124"/>
    </source>
</evidence>
<name>A0A8H7D3B4_9AGAR</name>
<reference evidence="2" key="1">
    <citation type="submission" date="2020-05" db="EMBL/GenBank/DDBJ databases">
        <title>Mycena genomes resolve the evolution of fungal bioluminescence.</title>
        <authorList>
            <person name="Tsai I.J."/>
        </authorList>
    </citation>
    <scope>NUCLEOTIDE SEQUENCE</scope>
    <source>
        <strain evidence="2">CCC161011</strain>
    </source>
</reference>
<dbReference type="Proteomes" id="UP000620124">
    <property type="component" value="Unassembled WGS sequence"/>
</dbReference>
<dbReference type="Gene3D" id="1.25.40.10">
    <property type="entry name" value="Tetratricopeptide repeat domain"/>
    <property type="match status" value="2"/>
</dbReference>
<dbReference type="CDD" id="cd21037">
    <property type="entry name" value="MLKL_NTD"/>
    <property type="match status" value="1"/>
</dbReference>